<evidence type="ECO:0000313" key="1">
    <source>
        <dbReference type="EMBL" id="KTC87024.1"/>
    </source>
</evidence>
<dbReference type="Gene3D" id="3.40.1360.10">
    <property type="match status" value="1"/>
</dbReference>
<evidence type="ECO:0008006" key="3">
    <source>
        <dbReference type="Google" id="ProtNLM"/>
    </source>
</evidence>
<keyword evidence="2" id="KW-1185">Reference proteome</keyword>
<dbReference type="RefSeq" id="WP_058440361.1">
    <property type="nucleotide sequence ID" value="NZ_CAAAHU010000001.1"/>
</dbReference>
<dbReference type="STRING" id="29422.Lbru_0253"/>
<accession>A0A0W0SUK6</accession>
<evidence type="ECO:0000313" key="2">
    <source>
        <dbReference type="Proteomes" id="UP000054742"/>
    </source>
</evidence>
<sequence length="688" mass="77251">MKILSETLQEAVCRLTQKMINKGFQQEALHEYKDSEGNILYWRIRLKNPTTGEKWIRPLKLDENKGYCLVEPEFSNKKPLYNLHNLAYQLNSPVWIVEGEWCADALTELGLIAITSGSADSPSKVDWQCLSGRKVIIWPDNDKAGKRFADAVCNELRPLGCELWQINIDLLNLPAKGDAVDWRQMHPEATVTEITALPLLDLSALIITSEEPNVNEKEAEKRESQASSIVNFVVEQVELFHDQNSMVYAQDKLTKETRRLDSRQFKDWLISTYYEKTESAPRDQSVREALSTLAGIARFKGVCQDVHIRVAKHDNAYYIDLGIPESSNVVCVRPGQWQIVSESPVKFLRPDSMRPLSVPVSGGDLAPLWGLINIPENEQILIIAWLIESLRPDTPFPVLELIGEQGSAKSTTQALLRRLIDPNACDLRAAPKAVEDIFVTGGINWLVSYENISHLSPQMQDALCVLATGGGFAKRKLYTDADESVIIVKRPIALNGISAAVTAQDLIDRTISIETPVITRRMEMNEIWRIYDEKHPILFGALLDIFAKSLERSTMVELPVENCPRLIEFTRLGMAIADVIGHGQTTFLDIFNASRYESIARTIDASPVASALIEWFDRRGRQTTQLPIKTLFAQVETAKPNNSDSWPRSAKGFADALRRAAPALRQMGIKCHSLGKIGSYVSWEIKAM</sequence>
<dbReference type="CDD" id="cd01029">
    <property type="entry name" value="TOPRIM_primases"/>
    <property type="match status" value="1"/>
</dbReference>
<comment type="caution">
    <text evidence="1">The sequence shown here is derived from an EMBL/GenBank/DDBJ whole genome shotgun (WGS) entry which is preliminary data.</text>
</comment>
<dbReference type="EMBL" id="LNXV01000003">
    <property type="protein sequence ID" value="KTC87024.1"/>
    <property type="molecule type" value="Genomic_DNA"/>
</dbReference>
<reference evidence="1 2" key="1">
    <citation type="submission" date="2015-11" db="EMBL/GenBank/DDBJ databases">
        <title>Genomic analysis of 38 Legionella species identifies large and diverse effector repertoires.</title>
        <authorList>
            <person name="Burstein D."/>
            <person name="Amaro F."/>
            <person name="Zusman T."/>
            <person name="Lifshitz Z."/>
            <person name="Cohen O."/>
            <person name="Gilbert J.A."/>
            <person name="Pupko T."/>
            <person name="Shuman H.A."/>
            <person name="Segal G."/>
        </authorList>
    </citation>
    <scope>NUCLEOTIDE SEQUENCE [LARGE SCALE GENOMIC DNA]</scope>
    <source>
        <strain evidence="1 2">ATCC 43878</strain>
    </source>
</reference>
<protein>
    <recommendedName>
        <fullName evidence="3">Toprim domain-containing protein</fullName>
    </recommendedName>
</protein>
<gene>
    <name evidence="1" type="ORF">Lbru_0253</name>
</gene>
<dbReference type="AlphaFoldDB" id="A0A0W0SUK6"/>
<dbReference type="Proteomes" id="UP000054742">
    <property type="component" value="Unassembled WGS sequence"/>
</dbReference>
<dbReference type="InterPro" id="IPR034154">
    <property type="entry name" value="TOPRIM_DnaG/twinkle"/>
</dbReference>
<organism evidence="1 2">
    <name type="scientific">Legionella brunensis</name>
    <dbReference type="NCBI Taxonomy" id="29422"/>
    <lineage>
        <taxon>Bacteria</taxon>
        <taxon>Pseudomonadati</taxon>
        <taxon>Pseudomonadota</taxon>
        <taxon>Gammaproteobacteria</taxon>
        <taxon>Legionellales</taxon>
        <taxon>Legionellaceae</taxon>
        <taxon>Legionella</taxon>
    </lineage>
</organism>
<proteinExistence type="predicted"/>
<name>A0A0W0SUK6_9GAMM</name>
<dbReference type="OrthoDB" id="784829at2"/>
<dbReference type="SUPFAM" id="SSF56731">
    <property type="entry name" value="DNA primase core"/>
    <property type="match status" value="1"/>
</dbReference>
<dbReference type="PATRIC" id="fig|29422.6.peg.263"/>